<feature type="transmembrane region" description="Helical" evidence="10">
    <location>
        <begin position="233"/>
        <end position="255"/>
    </location>
</feature>
<dbReference type="GO" id="GO:0005886">
    <property type="term" value="C:plasma membrane"/>
    <property type="evidence" value="ECO:0007669"/>
    <property type="project" value="UniProtKB-SubCell"/>
</dbReference>
<keyword evidence="8" id="KW-0143">Chaperone</keyword>
<keyword evidence="6 10" id="KW-1133">Transmembrane helix</keyword>
<dbReference type="eggNOG" id="COG0706">
    <property type="taxonomic scope" value="Bacteria"/>
</dbReference>
<evidence type="ECO:0000256" key="3">
    <source>
        <dbReference type="ARBA" id="ARBA00022475"/>
    </source>
</evidence>
<evidence type="ECO:0000256" key="6">
    <source>
        <dbReference type="ARBA" id="ARBA00022989"/>
    </source>
</evidence>
<dbReference type="AlphaFoldDB" id="G8LUK1"/>
<feature type="domain" description="Membrane insertase YidC/Oxa/ALB C-terminal" evidence="11">
    <location>
        <begin position="25"/>
        <end position="270"/>
    </location>
</feature>
<feature type="transmembrane region" description="Helical" evidence="10">
    <location>
        <begin position="90"/>
        <end position="111"/>
    </location>
</feature>
<keyword evidence="7 10" id="KW-0472">Membrane</keyword>
<feature type="transmembrane region" description="Helical" evidence="10">
    <location>
        <begin position="183"/>
        <end position="201"/>
    </location>
</feature>
<evidence type="ECO:0000256" key="2">
    <source>
        <dbReference type="ARBA" id="ARBA00022448"/>
    </source>
</evidence>
<evidence type="ECO:0000256" key="1">
    <source>
        <dbReference type="ARBA" id="ARBA00004651"/>
    </source>
</evidence>
<evidence type="ECO:0000256" key="4">
    <source>
        <dbReference type="ARBA" id="ARBA00022692"/>
    </source>
</evidence>
<protein>
    <submittedName>
        <fullName evidence="12">Preprotein translocase subunit YidC</fullName>
    </submittedName>
</protein>
<keyword evidence="3" id="KW-1003">Cell membrane</keyword>
<dbReference type="EMBL" id="CP003065">
    <property type="protein sequence ID" value="AEV70649.1"/>
    <property type="molecule type" value="Genomic_DNA"/>
</dbReference>
<evidence type="ECO:0000256" key="10">
    <source>
        <dbReference type="SAM" id="Phobius"/>
    </source>
</evidence>
<keyword evidence="5" id="KW-0653">Protein transport</keyword>
<dbReference type="GO" id="GO:0032977">
    <property type="term" value="F:membrane insertase activity"/>
    <property type="evidence" value="ECO:0007669"/>
    <property type="project" value="InterPro"/>
</dbReference>
<name>G8LUK1_ACECE</name>
<dbReference type="OrthoDB" id="9780552at2"/>
<reference evidence="13" key="1">
    <citation type="submission" date="2011-12" db="EMBL/GenBank/DDBJ databases">
        <title>Complete sequence of Clostridium clariflavum DSM 19732.</title>
        <authorList>
            <consortium name="US DOE Joint Genome Institute"/>
            <person name="Lucas S."/>
            <person name="Han J."/>
            <person name="Lapidus A."/>
            <person name="Cheng J.-F."/>
            <person name="Goodwin L."/>
            <person name="Pitluck S."/>
            <person name="Peters L."/>
            <person name="Teshima H."/>
            <person name="Detter J.C."/>
            <person name="Han C."/>
            <person name="Tapia R."/>
            <person name="Land M."/>
            <person name="Hauser L."/>
            <person name="Kyrpides N."/>
            <person name="Ivanova N."/>
            <person name="Pagani I."/>
            <person name="Kitzmiller T."/>
            <person name="Lynd L."/>
            <person name="Izquierdo J."/>
            <person name="Woyke T."/>
        </authorList>
    </citation>
    <scope>NUCLEOTIDE SEQUENCE [LARGE SCALE GENOMIC DNA]</scope>
    <source>
        <strain evidence="13">DSM 19732 / NBRC 101661 / EBR45</strain>
    </source>
</reference>
<feature type="transmembrane region" description="Helical" evidence="10">
    <location>
        <begin position="25"/>
        <end position="45"/>
    </location>
</feature>
<evidence type="ECO:0000256" key="5">
    <source>
        <dbReference type="ARBA" id="ARBA00022927"/>
    </source>
</evidence>
<evidence type="ECO:0000313" key="13">
    <source>
        <dbReference type="Proteomes" id="UP000005435"/>
    </source>
</evidence>
<accession>G8LUK1</accession>
<dbReference type="CDD" id="cd20070">
    <property type="entry name" value="5TM_YidC_Alb3"/>
    <property type="match status" value="1"/>
</dbReference>
<comment type="subcellular location">
    <subcellularLocation>
        <location evidence="1">Cell membrane</location>
        <topology evidence="1">Multi-pass membrane protein</topology>
    </subcellularLocation>
    <subcellularLocation>
        <location evidence="9">Membrane</location>
        <topology evidence="9">Multi-pass membrane protein</topology>
    </subcellularLocation>
</comment>
<proteinExistence type="inferred from homology"/>
<dbReference type="NCBIfam" id="TIGR03592">
    <property type="entry name" value="yidC_oxa1_cterm"/>
    <property type="match status" value="1"/>
</dbReference>
<evidence type="ECO:0000313" key="12">
    <source>
        <dbReference type="EMBL" id="AEV70649.1"/>
    </source>
</evidence>
<keyword evidence="13" id="KW-1185">Reference proteome</keyword>
<keyword evidence="4 9" id="KW-0812">Transmembrane</keyword>
<dbReference type="InterPro" id="IPR001708">
    <property type="entry name" value="YidC/ALB3/OXA1/COX18"/>
</dbReference>
<dbReference type="KEGG" id="ccl:Clocl_4227"/>
<dbReference type="InterPro" id="IPR028055">
    <property type="entry name" value="YidC/Oxa/ALB_C"/>
</dbReference>
<evidence type="ECO:0000256" key="7">
    <source>
        <dbReference type="ARBA" id="ARBA00023136"/>
    </source>
</evidence>
<dbReference type="RefSeq" id="WP_014257144.1">
    <property type="nucleotide sequence ID" value="NC_016627.1"/>
</dbReference>
<dbReference type="Proteomes" id="UP000005435">
    <property type="component" value="Chromosome"/>
</dbReference>
<organism evidence="12 13">
    <name type="scientific">Acetivibrio clariflavus (strain DSM 19732 / NBRC 101661 / EBR45)</name>
    <name type="common">Clostridium clariflavum</name>
    <dbReference type="NCBI Taxonomy" id="720554"/>
    <lineage>
        <taxon>Bacteria</taxon>
        <taxon>Bacillati</taxon>
        <taxon>Bacillota</taxon>
        <taxon>Clostridia</taxon>
        <taxon>Eubacteriales</taxon>
        <taxon>Oscillospiraceae</taxon>
        <taxon>Acetivibrio</taxon>
    </lineage>
</organism>
<keyword evidence="2" id="KW-0813">Transport</keyword>
<evidence type="ECO:0000256" key="9">
    <source>
        <dbReference type="RuleBase" id="RU003945"/>
    </source>
</evidence>
<reference evidence="12 13" key="2">
    <citation type="journal article" date="2012" name="Stand. Genomic Sci.">
        <title>Complete Genome Sequence of Clostridium clariflavum DSM 19732.</title>
        <authorList>
            <person name="Izquierdo J.A."/>
            <person name="Goodwin L."/>
            <person name="Davenport K.W."/>
            <person name="Teshima H."/>
            <person name="Bruce D."/>
            <person name="Detter C."/>
            <person name="Tapia R."/>
            <person name="Han S."/>
            <person name="Land M."/>
            <person name="Hauser L."/>
            <person name="Jeffries C.D."/>
            <person name="Han J."/>
            <person name="Pitluck S."/>
            <person name="Nolan M."/>
            <person name="Chen A."/>
            <person name="Huntemann M."/>
            <person name="Mavromatis K."/>
            <person name="Mikhailova N."/>
            <person name="Liolios K."/>
            <person name="Woyke T."/>
            <person name="Lynd L.R."/>
        </authorList>
    </citation>
    <scope>NUCLEOTIDE SEQUENCE [LARGE SCALE GENOMIC DNA]</scope>
    <source>
        <strain evidence="13">DSM 19732 / NBRC 101661 / EBR45</strain>
    </source>
</reference>
<dbReference type="GO" id="GO:0015031">
    <property type="term" value="P:protein transport"/>
    <property type="evidence" value="ECO:0007669"/>
    <property type="project" value="UniProtKB-KW"/>
</dbReference>
<comment type="similarity">
    <text evidence="9">Belongs to the OXA1/ALB3/YidC family.</text>
</comment>
<sequence length="281" mass="32240">MFSFIPKFLGIILNFIYENLAFKNYGLAIILFTIFVKLLLLPLTIKQIKSTAKMQELQPIIQELQRKYKNDTNKLNEELMKLYTEHKYNPASGCLPLLVQIPILFSLIYVIGQPLTYMFGYSIEEIKTFIEAVPDEMKVPGFYAQLGAVNFHNILNMNFLGLDLGAIPSLSPGKLFGEEMLKYLPLLILPILSVTSTILSNKLMMMSTMRKNDDNKNDKSQDVAMAMNRNMAIIAPLMTLWVSFQFPAGLGLYWFTSNVFQIFQQLYINKYIVNKKEVKEG</sequence>
<dbReference type="InterPro" id="IPR047196">
    <property type="entry name" value="YidC_ALB_C"/>
</dbReference>
<dbReference type="Pfam" id="PF02096">
    <property type="entry name" value="60KD_IMP"/>
    <property type="match status" value="1"/>
</dbReference>
<dbReference type="PANTHER" id="PTHR12428:SF65">
    <property type="entry name" value="CYTOCHROME C OXIDASE ASSEMBLY PROTEIN COX18, MITOCHONDRIAL"/>
    <property type="match status" value="1"/>
</dbReference>
<dbReference type="HOGENOM" id="CLU_036138_4_2_9"/>
<evidence type="ECO:0000259" key="11">
    <source>
        <dbReference type="Pfam" id="PF02096"/>
    </source>
</evidence>
<dbReference type="PANTHER" id="PTHR12428">
    <property type="entry name" value="OXA1"/>
    <property type="match status" value="1"/>
</dbReference>
<evidence type="ECO:0000256" key="8">
    <source>
        <dbReference type="ARBA" id="ARBA00023186"/>
    </source>
</evidence>
<gene>
    <name evidence="12" type="ordered locus">Clocl_4227</name>
</gene>
<dbReference type="STRING" id="720554.Clocl_4227"/>
<dbReference type="GO" id="GO:0051205">
    <property type="term" value="P:protein insertion into membrane"/>
    <property type="evidence" value="ECO:0007669"/>
    <property type="project" value="TreeGrafter"/>
</dbReference>